<keyword evidence="3" id="KW-1185">Reference proteome</keyword>
<proteinExistence type="predicted"/>
<dbReference type="Pfam" id="PF08808">
    <property type="entry name" value="RES"/>
    <property type="match status" value="1"/>
</dbReference>
<gene>
    <name evidence="2" type="ORF">P4826_12335</name>
</gene>
<dbReference type="Proteomes" id="UP001303211">
    <property type="component" value="Chromosome"/>
</dbReference>
<dbReference type="SMART" id="SM00953">
    <property type="entry name" value="RES"/>
    <property type="match status" value="1"/>
</dbReference>
<protein>
    <submittedName>
        <fullName evidence="2">RES family NAD+ phosphorylase</fullName>
    </submittedName>
</protein>
<organism evidence="2 3">
    <name type="scientific">Diaphorobacter limosus</name>
    <dbReference type="NCBI Taxonomy" id="3036128"/>
    <lineage>
        <taxon>Bacteria</taxon>
        <taxon>Pseudomonadati</taxon>
        <taxon>Pseudomonadota</taxon>
        <taxon>Betaproteobacteria</taxon>
        <taxon>Burkholderiales</taxon>
        <taxon>Comamonadaceae</taxon>
        <taxon>Diaphorobacter</taxon>
    </lineage>
</organism>
<dbReference type="InterPro" id="IPR014914">
    <property type="entry name" value="RES_dom"/>
</dbReference>
<evidence type="ECO:0000313" key="2">
    <source>
        <dbReference type="EMBL" id="WOO31195.1"/>
    </source>
</evidence>
<dbReference type="RefSeq" id="WP_317700671.1">
    <property type="nucleotide sequence ID" value="NZ_CP136921.1"/>
</dbReference>
<sequence length="236" mass="26722">MTLAADWERFWLEPGIGAQSMLAWRGVEAQHVVSTMRLVDSAAEQDLLEQLLEASKPALPATRQPRHYLLLTPFRYRPHHPSRFRPAHARGQWYGAEALYAACAEVAYWRRRFILDSTGLQDQTLLTEHSFFQAAIDGQAMDLMAPPWNQARALWTQGDDYAATQAVAAGAQQRGVQWLAYESARASGQRCAVVFDPDCLAETAGGLDHTLQTWHCKATRASVMFTRGRERHEWHF</sequence>
<name>A0ABZ0IYX0_9BURK</name>
<feature type="domain" description="RES" evidence="1">
    <location>
        <begin position="73"/>
        <end position="206"/>
    </location>
</feature>
<accession>A0ABZ0IYX0</accession>
<reference evidence="2 3" key="1">
    <citation type="submission" date="2023-03" db="EMBL/GenBank/DDBJ databases">
        <title>Diaphorobacter basophil sp. nov., isolated from a sewage-treatment plant.</title>
        <authorList>
            <person name="Yang K."/>
        </authorList>
    </citation>
    <scope>NUCLEOTIDE SEQUENCE [LARGE SCALE GENOMIC DNA]</scope>
    <source>
        <strain evidence="2 3">Y-1</strain>
    </source>
</reference>
<evidence type="ECO:0000259" key="1">
    <source>
        <dbReference type="SMART" id="SM00953"/>
    </source>
</evidence>
<dbReference type="EMBL" id="CP136921">
    <property type="protein sequence ID" value="WOO31195.1"/>
    <property type="molecule type" value="Genomic_DNA"/>
</dbReference>
<evidence type="ECO:0000313" key="3">
    <source>
        <dbReference type="Proteomes" id="UP001303211"/>
    </source>
</evidence>